<proteinExistence type="inferred from homology"/>
<accession>A0A165DLK0</accession>
<evidence type="ECO:0000256" key="4">
    <source>
        <dbReference type="ARBA" id="ARBA00022801"/>
    </source>
</evidence>
<dbReference type="SUPFAM" id="SSF49785">
    <property type="entry name" value="Galactose-binding domain-like"/>
    <property type="match status" value="1"/>
</dbReference>
<dbReference type="Proteomes" id="UP000077266">
    <property type="component" value="Unassembled WGS sequence"/>
</dbReference>
<dbReference type="SUPFAM" id="SSF51445">
    <property type="entry name" value="(Trans)glycosidases"/>
    <property type="match status" value="1"/>
</dbReference>
<keyword evidence="4 8" id="KW-0378">Hydrolase</keyword>
<reference evidence="8 9" key="1">
    <citation type="journal article" date="2016" name="Mol. Biol. Evol.">
        <title>Comparative Genomics of Early-Diverging Mushroom-Forming Fungi Provides Insights into the Origins of Lignocellulose Decay Capabilities.</title>
        <authorList>
            <person name="Nagy L.G."/>
            <person name="Riley R."/>
            <person name="Tritt A."/>
            <person name="Adam C."/>
            <person name="Daum C."/>
            <person name="Floudas D."/>
            <person name="Sun H."/>
            <person name="Yadav J.S."/>
            <person name="Pangilinan J."/>
            <person name="Larsson K.H."/>
            <person name="Matsuura K."/>
            <person name="Barry K."/>
            <person name="Labutti K."/>
            <person name="Kuo R."/>
            <person name="Ohm R.A."/>
            <person name="Bhattacharya S.S."/>
            <person name="Shirouzu T."/>
            <person name="Yoshinaga Y."/>
            <person name="Martin F.M."/>
            <person name="Grigoriev I.V."/>
            <person name="Hibbett D.S."/>
        </authorList>
    </citation>
    <scope>NUCLEOTIDE SEQUENCE [LARGE SCALE GENOMIC DNA]</scope>
    <source>
        <strain evidence="8 9">HHB12029</strain>
    </source>
</reference>
<keyword evidence="5" id="KW-0326">Glycosidase</keyword>
<dbReference type="InterPro" id="IPR018087">
    <property type="entry name" value="Glyco_hydro_5_CS"/>
</dbReference>
<evidence type="ECO:0000256" key="6">
    <source>
        <dbReference type="SAM" id="SignalP"/>
    </source>
</evidence>
<evidence type="ECO:0000313" key="9">
    <source>
        <dbReference type="Proteomes" id="UP000077266"/>
    </source>
</evidence>
<dbReference type="EC" id="3.2.1.4" evidence="3"/>
<evidence type="ECO:0000313" key="8">
    <source>
        <dbReference type="EMBL" id="KZV84842.1"/>
    </source>
</evidence>
<evidence type="ECO:0000256" key="3">
    <source>
        <dbReference type="ARBA" id="ARBA00012601"/>
    </source>
</evidence>
<dbReference type="PROSITE" id="PS00659">
    <property type="entry name" value="GLYCOSYL_HYDROL_F5"/>
    <property type="match status" value="1"/>
</dbReference>
<organism evidence="8 9">
    <name type="scientific">Exidia glandulosa HHB12029</name>
    <dbReference type="NCBI Taxonomy" id="1314781"/>
    <lineage>
        <taxon>Eukaryota</taxon>
        <taxon>Fungi</taxon>
        <taxon>Dikarya</taxon>
        <taxon>Basidiomycota</taxon>
        <taxon>Agaricomycotina</taxon>
        <taxon>Agaricomycetes</taxon>
        <taxon>Auriculariales</taxon>
        <taxon>Exidiaceae</taxon>
        <taxon>Exidia</taxon>
    </lineage>
</organism>
<evidence type="ECO:0000256" key="1">
    <source>
        <dbReference type="ARBA" id="ARBA00000966"/>
    </source>
</evidence>
<dbReference type="PANTHER" id="PTHR34142">
    <property type="entry name" value="ENDO-BETA-1,4-GLUCANASE A"/>
    <property type="match status" value="1"/>
</dbReference>
<dbReference type="GO" id="GO:0009251">
    <property type="term" value="P:glucan catabolic process"/>
    <property type="evidence" value="ECO:0007669"/>
    <property type="project" value="TreeGrafter"/>
</dbReference>
<dbReference type="EMBL" id="KV426209">
    <property type="protein sequence ID" value="KZV84842.1"/>
    <property type="molecule type" value="Genomic_DNA"/>
</dbReference>
<feature type="domain" description="Glycoside hydrolase family 5" evidence="7">
    <location>
        <begin position="397"/>
        <end position="667"/>
    </location>
</feature>
<dbReference type="OrthoDB" id="5823761at2759"/>
<feature type="signal peptide" evidence="6">
    <location>
        <begin position="1"/>
        <end position="16"/>
    </location>
</feature>
<comment type="catalytic activity">
    <reaction evidence="1">
        <text>Endohydrolysis of (1-&gt;4)-beta-D-glucosidic linkages in cellulose, lichenin and cereal beta-D-glucans.</text>
        <dbReference type="EC" id="3.2.1.4"/>
    </reaction>
</comment>
<sequence length="698" mass="73675">MKAALVSFGLAALANAANVWEASFSQCAPIDTAGVQPTPPVTITATVTTAGPTVTATATKTVDSCATSAPSADTVAVYTDGALAAGWQDWSWDSVIDYAATDLAEGASSISVTSTAWAAVSLKGADLLSNYAGLTFDIAADPSTVQVYFQSSADDTQQTTPVALSSLASGITPDAFTTVTVSFASLDPTQTLDRLNFQATANGATYHLDNIALVKKVTAPLQFTDVYVDDALVSGWEDWSWSSVIDYASTTLAEGKSSLQVVAEAFGALSLKSDTLLNKFSAVQFDVAADPTQVQVYFQSSTDTTESTANILLASVSSAITPSAFTTVKIPFTDFKDTTLDRINVQGLSNTTFVLDNIKLVFDPADPSPTSPPPPETTPIPVTCPTEGRTKFELFGVNESGAEFGSGKVPGVLGTDYTWPTTASVDFFLAKGFNTFRIAFLMERIAPLATGLTGPLDPTYLSGLSTIASYITSNGGFAVLDPHNYMRYNNTIISTDDFAAFWTTLATVFKDDDHIIFDLQNEPHDIPAADVFDRSQAAINAIRATGATKQLILVEGTSWTGAWTWTTSSGNGDVFGAITDPNNNTAIEMHQYLDIDGSGTNGTCVSSTIGSERIASATQWLKDNNLKGFLGEIGGGSNDDCIRAIQGALCDMQLSGGTWLGALWWAAGPWWAAYFMSIEPSNGAAIARILPEALEPFL</sequence>
<dbReference type="Pfam" id="PF00150">
    <property type="entry name" value="Cellulase"/>
    <property type="match status" value="1"/>
</dbReference>
<evidence type="ECO:0000256" key="5">
    <source>
        <dbReference type="ARBA" id="ARBA00023295"/>
    </source>
</evidence>
<feature type="chain" id="PRO_5007856661" description="cellulase" evidence="6">
    <location>
        <begin position="17"/>
        <end position="698"/>
    </location>
</feature>
<keyword evidence="6" id="KW-0732">Signal</keyword>
<dbReference type="STRING" id="1314781.A0A165DLK0"/>
<name>A0A165DLK0_EXIGL</name>
<dbReference type="Gene3D" id="3.20.20.80">
    <property type="entry name" value="Glycosidases"/>
    <property type="match status" value="1"/>
</dbReference>
<protein>
    <recommendedName>
        <fullName evidence="3">cellulase</fullName>
        <ecNumber evidence="3">3.2.1.4</ecNumber>
    </recommendedName>
</protein>
<keyword evidence="9" id="KW-1185">Reference proteome</keyword>
<comment type="similarity">
    <text evidence="2">Belongs to the glycosyl hydrolase 5 (cellulase A) family.</text>
</comment>
<dbReference type="InterPro" id="IPR008979">
    <property type="entry name" value="Galactose-bd-like_sf"/>
</dbReference>
<dbReference type="Gene3D" id="2.60.120.430">
    <property type="entry name" value="Galactose-binding lectin"/>
    <property type="match status" value="2"/>
</dbReference>
<dbReference type="InterPro" id="IPR001547">
    <property type="entry name" value="Glyco_hydro_5"/>
</dbReference>
<dbReference type="InParanoid" id="A0A165DLK0"/>
<evidence type="ECO:0000256" key="2">
    <source>
        <dbReference type="ARBA" id="ARBA00005641"/>
    </source>
</evidence>
<dbReference type="GO" id="GO:0008810">
    <property type="term" value="F:cellulase activity"/>
    <property type="evidence" value="ECO:0007669"/>
    <property type="project" value="UniProtKB-EC"/>
</dbReference>
<evidence type="ECO:0000259" key="7">
    <source>
        <dbReference type="Pfam" id="PF00150"/>
    </source>
</evidence>
<gene>
    <name evidence="8" type="ORF">EXIGLDRAFT_753628</name>
</gene>
<dbReference type="InterPro" id="IPR017853">
    <property type="entry name" value="GH"/>
</dbReference>
<dbReference type="PANTHER" id="PTHR34142:SF1">
    <property type="entry name" value="GLYCOSIDE HYDROLASE FAMILY 5 DOMAIN-CONTAINING PROTEIN"/>
    <property type="match status" value="1"/>
</dbReference>
<dbReference type="AlphaFoldDB" id="A0A165DLK0"/>